<evidence type="ECO:0000256" key="2">
    <source>
        <dbReference type="ARBA" id="ARBA00022963"/>
    </source>
</evidence>
<evidence type="ECO:0000313" key="7">
    <source>
        <dbReference type="Proteomes" id="UP000245938"/>
    </source>
</evidence>
<keyword evidence="1 4" id="KW-0378">Hydrolase</keyword>
<reference evidence="6 7" key="1">
    <citation type="submission" date="2018-05" db="EMBL/GenBank/DDBJ databases">
        <title>Kurthia sibirica genome sequence.</title>
        <authorList>
            <person name="Maclea K.S."/>
            <person name="Goen A.E."/>
        </authorList>
    </citation>
    <scope>NUCLEOTIDE SEQUENCE [LARGE SCALE GENOMIC DNA]</scope>
    <source>
        <strain evidence="6 7">ATCC 49154</strain>
    </source>
</reference>
<dbReference type="Proteomes" id="UP000245938">
    <property type="component" value="Unassembled WGS sequence"/>
</dbReference>
<organism evidence="6 7">
    <name type="scientific">Kurthia sibirica</name>
    <dbReference type="NCBI Taxonomy" id="202750"/>
    <lineage>
        <taxon>Bacteria</taxon>
        <taxon>Bacillati</taxon>
        <taxon>Bacillota</taxon>
        <taxon>Bacilli</taxon>
        <taxon>Bacillales</taxon>
        <taxon>Caryophanaceae</taxon>
        <taxon>Kurthia</taxon>
    </lineage>
</organism>
<gene>
    <name evidence="6" type="ORF">DEX24_03745</name>
</gene>
<dbReference type="InterPro" id="IPR037483">
    <property type="entry name" value="YjjU-like"/>
</dbReference>
<evidence type="ECO:0000259" key="5">
    <source>
        <dbReference type="PROSITE" id="PS51635"/>
    </source>
</evidence>
<protein>
    <submittedName>
        <fullName evidence="6">Patatin family protein</fullName>
    </submittedName>
</protein>
<evidence type="ECO:0000313" key="6">
    <source>
        <dbReference type="EMBL" id="PWI26504.1"/>
    </source>
</evidence>
<dbReference type="AlphaFoldDB" id="A0A2U3APQ4"/>
<name>A0A2U3APQ4_9BACL</name>
<dbReference type="InterPro" id="IPR016035">
    <property type="entry name" value="Acyl_Trfase/lysoPLipase"/>
</dbReference>
<feature type="active site" description="Proton acceptor" evidence="4">
    <location>
        <position position="159"/>
    </location>
</feature>
<dbReference type="OrthoDB" id="9802424at2"/>
<dbReference type="PROSITE" id="PS51635">
    <property type="entry name" value="PNPLA"/>
    <property type="match status" value="1"/>
</dbReference>
<dbReference type="InterPro" id="IPR050301">
    <property type="entry name" value="NTE"/>
</dbReference>
<dbReference type="PANTHER" id="PTHR14226:SF25">
    <property type="entry name" value="PHOSPHOESTERASE"/>
    <property type="match status" value="1"/>
</dbReference>
<sequence>MNKTSLIMEGGTFRALFSAGVLDAFIDEKIKMPYVLGISAGAITAVSYISGQKERTLRVFANYRNDKRYLGMRNFIKEKSIFGLDFAYNIVPNELDLFDWETYYNYDGILKFGVTNAQTGEVEYMNGFDMDKECLMLRATCAIPVLFPEIKINNIPYYDGGLAEPVPVQQAIDEGYEKHVIVLTRPKGYRKTVDRQSRFAMRMMRKKYPKLVAAMEKRAEHYNRSMELVEKLEAEGRAFVYRPDSALKSFEKNEEQMHRNYQMGFKQATARVLALKGFLQID</sequence>
<keyword evidence="7" id="KW-1185">Reference proteome</keyword>
<keyword evidence="2 4" id="KW-0442">Lipid degradation</keyword>
<feature type="short sequence motif" description="DGA/G" evidence="4">
    <location>
        <begin position="159"/>
        <end position="161"/>
    </location>
</feature>
<dbReference type="SUPFAM" id="SSF52151">
    <property type="entry name" value="FabD/lysophospholipase-like"/>
    <property type="match status" value="1"/>
</dbReference>
<dbReference type="Pfam" id="PF01734">
    <property type="entry name" value="Patatin"/>
    <property type="match status" value="1"/>
</dbReference>
<evidence type="ECO:0000256" key="4">
    <source>
        <dbReference type="PROSITE-ProRule" id="PRU01161"/>
    </source>
</evidence>
<keyword evidence="3 4" id="KW-0443">Lipid metabolism</keyword>
<evidence type="ECO:0000256" key="1">
    <source>
        <dbReference type="ARBA" id="ARBA00022801"/>
    </source>
</evidence>
<dbReference type="Gene3D" id="3.40.1090.10">
    <property type="entry name" value="Cytosolic phospholipase A2 catalytic domain"/>
    <property type="match status" value="2"/>
</dbReference>
<proteinExistence type="predicted"/>
<accession>A0A2U3APQ4</accession>
<dbReference type="PANTHER" id="PTHR14226">
    <property type="entry name" value="NEUROPATHY TARGET ESTERASE/SWISS CHEESE D.MELANOGASTER"/>
    <property type="match status" value="1"/>
</dbReference>
<comment type="caution">
    <text evidence="4">Lacks conserved residue(s) required for the propagation of feature annotation.</text>
</comment>
<dbReference type="GO" id="GO:0016042">
    <property type="term" value="P:lipid catabolic process"/>
    <property type="evidence" value="ECO:0007669"/>
    <property type="project" value="UniProtKB-UniRule"/>
</dbReference>
<dbReference type="InterPro" id="IPR045943">
    <property type="entry name" value="DUF6363"/>
</dbReference>
<dbReference type="EMBL" id="QFVR01000003">
    <property type="protein sequence ID" value="PWI26504.1"/>
    <property type="molecule type" value="Genomic_DNA"/>
</dbReference>
<evidence type="ECO:0000256" key="3">
    <source>
        <dbReference type="ARBA" id="ARBA00023098"/>
    </source>
</evidence>
<feature type="active site" description="Nucleophile" evidence="4">
    <location>
        <position position="39"/>
    </location>
</feature>
<feature type="short sequence motif" description="GXSXG" evidence="4">
    <location>
        <begin position="37"/>
        <end position="41"/>
    </location>
</feature>
<dbReference type="Pfam" id="PF19890">
    <property type="entry name" value="DUF6363"/>
    <property type="match status" value="1"/>
</dbReference>
<comment type="caution">
    <text evidence="6">The sequence shown here is derived from an EMBL/GenBank/DDBJ whole genome shotgun (WGS) entry which is preliminary data.</text>
</comment>
<feature type="domain" description="PNPLA" evidence="5">
    <location>
        <begin position="6"/>
        <end position="172"/>
    </location>
</feature>
<dbReference type="GO" id="GO:0016787">
    <property type="term" value="F:hydrolase activity"/>
    <property type="evidence" value="ECO:0007669"/>
    <property type="project" value="UniProtKB-UniRule"/>
</dbReference>
<dbReference type="InterPro" id="IPR002641">
    <property type="entry name" value="PNPLA_dom"/>
</dbReference>
<dbReference type="CDD" id="cd07208">
    <property type="entry name" value="Pat_hypo_Ecoli_yjju_like"/>
    <property type="match status" value="1"/>
</dbReference>